<protein>
    <recommendedName>
        <fullName evidence="3">Lipoprotein</fullName>
    </recommendedName>
</protein>
<keyword evidence="2" id="KW-1185">Reference proteome</keyword>
<organism evidence="1 2">
    <name type="scientific">Hylemonella gracilis ATCC 19624</name>
    <dbReference type="NCBI Taxonomy" id="887062"/>
    <lineage>
        <taxon>Bacteria</taxon>
        <taxon>Pseudomonadati</taxon>
        <taxon>Pseudomonadota</taxon>
        <taxon>Betaproteobacteria</taxon>
        <taxon>Burkholderiales</taxon>
        <taxon>Comamonadaceae</taxon>
        <taxon>Hylemonella</taxon>
    </lineage>
</organism>
<dbReference type="AlphaFoldDB" id="F3KPV4"/>
<evidence type="ECO:0008006" key="3">
    <source>
        <dbReference type="Google" id="ProtNLM"/>
    </source>
</evidence>
<dbReference type="EMBL" id="AEGR01000029">
    <property type="protein sequence ID" value="EGI78122.1"/>
    <property type="molecule type" value="Genomic_DNA"/>
</dbReference>
<dbReference type="eggNOG" id="ENOG5033B31">
    <property type="taxonomic scope" value="Bacteria"/>
</dbReference>
<comment type="caution">
    <text evidence="1">The sequence shown here is derived from an EMBL/GenBank/DDBJ whole genome shotgun (WGS) entry which is preliminary data.</text>
</comment>
<evidence type="ECO:0000313" key="2">
    <source>
        <dbReference type="Proteomes" id="UP000016368"/>
    </source>
</evidence>
<reference evidence="1 2" key="1">
    <citation type="journal article" date="2011" name="EMBO J.">
        <title>Structural diversity of bacterial flagellar motors.</title>
        <authorList>
            <person name="Chen S."/>
            <person name="Beeby M."/>
            <person name="Murphy G.E."/>
            <person name="Leadbetter J.R."/>
            <person name="Hendrixson D.R."/>
            <person name="Briegel A."/>
            <person name="Li Z."/>
            <person name="Shi J."/>
            <person name="Tocheva E.I."/>
            <person name="Muller A."/>
            <person name="Dobro M.J."/>
            <person name="Jensen G.J."/>
        </authorList>
    </citation>
    <scope>NUCLEOTIDE SEQUENCE [LARGE SCALE GENOMIC DNA]</scope>
    <source>
        <strain evidence="1 2">ATCC 19624</strain>
    </source>
</reference>
<accession>F3KPV4</accession>
<dbReference type="STRING" id="887062.HGR_02333"/>
<dbReference type="PROSITE" id="PS51257">
    <property type="entry name" value="PROKAR_LIPOPROTEIN"/>
    <property type="match status" value="1"/>
</dbReference>
<evidence type="ECO:0000313" key="1">
    <source>
        <dbReference type="EMBL" id="EGI78122.1"/>
    </source>
</evidence>
<dbReference type="Proteomes" id="UP000016368">
    <property type="component" value="Unassembled WGS sequence"/>
</dbReference>
<gene>
    <name evidence="1" type="ORF">HGR_02333</name>
</gene>
<sequence>MAAFVRALLILSVFTIAGCVVVPRQTTSFNEDCQIVQRHLKLGVALLTDNPPMNCSKTDECTALLTLYAGLAAGTAVVSGSIVLVGNTVYWLEEQGRCDWPVAEKLKKLPQSLGVPTTLTWPLGTAPEMPVSAESGQ</sequence>
<proteinExistence type="predicted"/>
<name>F3KPV4_9BURK</name>